<organism evidence="1 2">
    <name type="scientific">Holothuria leucospilota</name>
    <name type="common">Black long sea cucumber</name>
    <name type="synonym">Mertensiothuria leucospilota</name>
    <dbReference type="NCBI Taxonomy" id="206669"/>
    <lineage>
        <taxon>Eukaryota</taxon>
        <taxon>Metazoa</taxon>
        <taxon>Echinodermata</taxon>
        <taxon>Eleutherozoa</taxon>
        <taxon>Echinozoa</taxon>
        <taxon>Holothuroidea</taxon>
        <taxon>Aspidochirotacea</taxon>
        <taxon>Aspidochirotida</taxon>
        <taxon>Holothuriidae</taxon>
        <taxon>Holothuria</taxon>
    </lineage>
</organism>
<dbReference type="GO" id="GO:0016887">
    <property type="term" value="F:ATP hydrolysis activity"/>
    <property type="evidence" value="ECO:0007669"/>
    <property type="project" value="InterPro"/>
</dbReference>
<dbReference type="GO" id="GO:0005737">
    <property type="term" value="C:cytoplasm"/>
    <property type="evidence" value="ECO:0007669"/>
    <property type="project" value="UniProtKB-ARBA"/>
</dbReference>
<dbReference type="Proteomes" id="UP001152320">
    <property type="component" value="Chromosome 7"/>
</dbReference>
<dbReference type="PANTHER" id="PTHR10760:SF2">
    <property type="entry name" value="LD13476P-RELATED"/>
    <property type="match status" value="1"/>
</dbReference>
<dbReference type="PANTHER" id="PTHR10760">
    <property type="entry name" value="TORSIN"/>
    <property type="match status" value="1"/>
</dbReference>
<name>A0A9Q1HBD2_HOLLE</name>
<dbReference type="GO" id="GO:0005524">
    <property type="term" value="F:ATP binding"/>
    <property type="evidence" value="ECO:0007669"/>
    <property type="project" value="InterPro"/>
</dbReference>
<protein>
    <submittedName>
        <fullName evidence="1">Torsin-2A</fullName>
    </submittedName>
</protein>
<gene>
    <name evidence="1" type="ORF">HOLleu_16678</name>
</gene>
<sequence>MLQTFTKEKNIICRRMYVFDEVDSLPDNLLTTVASFMVSPFFSKTIFVFLSDVAGQEIYEKIETLEMHNFTKDQIDHNKLVKVVQDAVVNSPPKYDSAMVQHIVPFLPLERDHVAKCIRKEITQRIPFIREKDLIRLTEMVLKELLFHGFQDKYSKKGCKNVVEKVNLVLARDRL</sequence>
<dbReference type="InterPro" id="IPR010448">
    <property type="entry name" value="Torsin"/>
</dbReference>
<comment type="caution">
    <text evidence="1">The sequence shown here is derived from an EMBL/GenBank/DDBJ whole genome shotgun (WGS) entry which is preliminary data.</text>
</comment>
<dbReference type="EMBL" id="JAIZAY010000007">
    <property type="protein sequence ID" value="KAJ8039076.1"/>
    <property type="molecule type" value="Genomic_DNA"/>
</dbReference>
<proteinExistence type="predicted"/>
<dbReference type="OrthoDB" id="19623at2759"/>
<reference evidence="1" key="1">
    <citation type="submission" date="2021-10" db="EMBL/GenBank/DDBJ databases">
        <title>Tropical sea cucumber genome reveals ecological adaptation and Cuvierian tubules defense mechanism.</title>
        <authorList>
            <person name="Chen T."/>
        </authorList>
    </citation>
    <scope>NUCLEOTIDE SEQUENCE</scope>
    <source>
        <strain evidence="1">Nanhai2018</strain>
        <tissue evidence="1">Muscle</tissue>
    </source>
</reference>
<evidence type="ECO:0000313" key="1">
    <source>
        <dbReference type="EMBL" id="KAJ8039076.1"/>
    </source>
</evidence>
<accession>A0A9Q1HBD2</accession>
<dbReference type="AlphaFoldDB" id="A0A9Q1HBD2"/>
<keyword evidence="2" id="KW-1185">Reference proteome</keyword>
<evidence type="ECO:0000313" key="2">
    <source>
        <dbReference type="Proteomes" id="UP001152320"/>
    </source>
</evidence>